<dbReference type="GO" id="GO:0019676">
    <property type="term" value="P:ammonia assimilation cycle"/>
    <property type="evidence" value="ECO:0007669"/>
    <property type="project" value="TreeGrafter"/>
</dbReference>
<sequence>MQKTFERDSCGVGFIVNIKGIRSHKIVSDALTSLANLDHRGAVSADGKTGDGAGILTHIPYKFFEKELSKLNIDIPQPEDFAVGVFFFPAGKTEVLQKEIEKIVNEKFKFLGWRKVPIVEEELGIIAKSNMPEIWQGFISKEGIESENFEKELFILRKRLERLSRIEEYKDFYIPSLSNRTIVYKGMVTAPRLKYFYPDLQDEDYESGLALFHQRFSTNTFPQWKLAQPFRMLAHNGEINTISANRNWINAKAEDVREIWGDLAEDILPIVRYDDSDSASLDNALEFLVMSGKDPMVAINALIPRAWENDDRLTPTEKAFYEYFSCIFEAWDGPAAIAFTDGNVVIGKLDRNGLRPARFVITEDTVILASEVGTVDIPEEKILKKGRLGPGDKIAVDTREGKIYFSKDVIHKVAEGKPYREWVEENLKEFIPVKDYPEVEKKDITRELVAFGYSKDQINMLIKPMAEKGADPVYSMGNDTPLSVLSKKPKLLSTYFKQRFAQVTNPPIDPIREKKVMSLNVYVGKKENFLTETPEHAKQLLFKSPVIFDNEMEELIKLYGEKVEIIPAIFPPYDDALEPALDDICKRVEDAVDSGKELVVLTDRDISIEGAPIPIGLAVAAVNSYMGRKGKRSKFSLVVDTAEVRDTHSFAFLIGYGATLINPYMVVQIIRNMVEEDKKFSLSFEEALDNYRKAVNEGLLKIMSKMGIATIKSYRGSGLFEALGIGKEVIDKYFPGTPSQLGGIGVKQIAQETLIRFNEAFASEKVELPTGGEFRHRRDGEFHSWNPNAVRDLHKAVRGESWEEYLKFTEDTWKEKPITIRDLFEIQSDRPPIPVEEVEPAEEIVKRFVGAAMSIGALSKEAHETIAEAMNRVGAKSNSGEGGEDPARYGTIKNSKIKQVASGRFGVTPEYLNSAEEIEIKIAQGAKPGEGGQLPGKKVNAYIAFLRRARPGTTLISPPPHHDIYSIEDLAQLIYDLKMINPKAKVIVKLVSETGIGTIASGVAKAFADIIHISGHDGGTGASPLVSIKHAGTAWELGLSEVQRVLIDNDLRGRVRLRVDGQIKTGRDVIVGALLGAEEFGLGTSLMVAEGCVMARQCHLNTCPVGVATQDERLREKFPGQPEHVIRYLMFLAQDVRRWLADMGYKHLDDIIGRVDLIKPKIPADHYKAKFVDIGYIIEKPDMSKPIRCIQDRNDPPKKPFDEEILKDILPYIERQENYAGFYVIRNTYRSVGARIAHEIVKRYGDKGLRLSKIELNLRGTGGQSFGAFCVPGLNLILTGDANDYVGKGMTGGLIVIKPPKEFKGHSHENVIMGNTCLYGATGGHLFAAGIAGERFAVRNSGAVAVVEGAGDHCCEYMTNGTVVVLGKTGVNFGAGMTGGVAYVYDPEGLMERNINKSYVFIDEMDKEDIEEIKRLITKHKGYTDSELAGKILENFEEEINNFVKISPVEIKKPATETDEAKPEERK</sequence>
<dbReference type="PANTHER" id="PTHR11938">
    <property type="entry name" value="FAD NADPH DEHYDROGENASE/OXIDOREDUCTASE"/>
    <property type="match status" value="1"/>
</dbReference>
<dbReference type="EMBL" id="OBEI01000001">
    <property type="protein sequence ID" value="SNZ02283.1"/>
    <property type="molecule type" value="Genomic_DNA"/>
</dbReference>
<keyword evidence="13" id="KW-0408">Iron</keyword>
<accession>A0A285N031</accession>
<evidence type="ECO:0000256" key="10">
    <source>
        <dbReference type="ARBA" id="ARBA00022827"/>
    </source>
</evidence>
<evidence type="ECO:0000256" key="17">
    <source>
        <dbReference type="ARBA" id="ARBA00037898"/>
    </source>
</evidence>
<dbReference type="InterPro" id="IPR002932">
    <property type="entry name" value="Glu_synthdom"/>
</dbReference>
<dbReference type="GO" id="GO:0004355">
    <property type="term" value="F:glutamate synthase (NADPH) activity"/>
    <property type="evidence" value="ECO:0007669"/>
    <property type="project" value="UniProtKB-EC"/>
</dbReference>
<dbReference type="CDD" id="cd00982">
    <property type="entry name" value="gltB_C"/>
    <property type="match status" value="1"/>
</dbReference>
<dbReference type="InterPro" id="IPR036485">
    <property type="entry name" value="Glu_synth_asu_C_sf"/>
</dbReference>
<evidence type="ECO:0000256" key="13">
    <source>
        <dbReference type="ARBA" id="ARBA00023004"/>
    </source>
</evidence>
<keyword evidence="7" id="KW-0285">Flavoprotein</keyword>
<evidence type="ECO:0000256" key="16">
    <source>
        <dbReference type="ARBA" id="ARBA00023291"/>
    </source>
</evidence>
<evidence type="ECO:0000256" key="5">
    <source>
        <dbReference type="ARBA" id="ARBA00012079"/>
    </source>
</evidence>
<evidence type="ECO:0000256" key="8">
    <source>
        <dbReference type="ARBA" id="ARBA00022643"/>
    </source>
</evidence>
<evidence type="ECO:0000313" key="22">
    <source>
        <dbReference type="EMBL" id="SNZ02283.1"/>
    </source>
</evidence>
<comment type="pathway">
    <text evidence="17">Amino-acid biosynthesis; L-glutamate biosynthesis via GLT pathway; L-glutamate from 2-oxoglutarate and L-glutamine (NADP(+) route): step 1/1.</text>
</comment>
<dbReference type="Pfam" id="PF04898">
    <property type="entry name" value="Glu_syn_central"/>
    <property type="match status" value="1"/>
</dbReference>
<dbReference type="FunFam" id="3.60.20.10:FF:000001">
    <property type="entry name" value="Glutamate synthase, large subunit"/>
    <property type="match status" value="1"/>
</dbReference>
<keyword evidence="14" id="KW-0411">Iron-sulfur</keyword>
<dbReference type="SUPFAM" id="SSF51395">
    <property type="entry name" value="FMN-linked oxidoreductases"/>
    <property type="match status" value="1"/>
</dbReference>
<proteinExistence type="inferred from homology"/>
<dbReference type="CDD" id="cd02808">
    <property type="entry name" value="GltS_FMN"/>
    <property type="match status" value="1"/>
</dbReference>
<dbReference type="InterPro" id="IPR002489">
    <property type="entry name" value="Glu_synth_asu_C"/>
</dbReference>
<dbReference type="InterPro" id="IPR017932">
    <property type="entry name" value="GATase_2_dom"/>
</dbReference>
<dbReference type="NCBIfam" id="NF008730">
    <property type="entry name" value="PRK11750.1"/>
    <property type="match status" value="1"/>
</dbReference>
<keyword evidence="12" id="KW-0560">Oxidoreductase</keyword>
<evidence type="ECO:0000259" key="21">
    <source>
        <dbReference type="PROSITE" id="PS51278"/>
    </source>
</evidence>
<evidence type="ECO:0000256" key="1">
    <source>
        <dbReference type="ARBA" id="ARBA00001917"/>
    </source>
</evidence>
<dbReference type="Gene3D" id="3.20.20.70">
    <property type="entry name" value="Aldolase class I"/>
    <property type="match status" value="2"/>
</dbReference>
<comment type="cofactor">
    <cofactor evidence="3">
        <name>FAD</name>
        <dbReference type="ChEBI" id="CHEBI:57692"/>
    </cofactor>
</comment>
<dbReference type="OrthoDB" id="9758182at2"/>
<organism evidence="22 23">
    <name type="scientific">Persephonella hydrogeniphila</name>
    <dbReference type="NCBI Taxonomy" id="198703"/>
    <lineage>
        <taxon>Bacteria</taxon>
        <taxon>Pseudomonadati</taxon>
        <taxon>Aquificota</taxon>
        <taxon>Aquificia</taxon>
        <taxon>Aquificales</taxon>
        <taxon>Hydrogenothermaceae</taxon>
        <taxon>Persephonella</taxon>
    </lineage>
</organism>
<name>A0A285N031_9AQUI</name>
<evidence type="ECO:0000256" key="19">
    <source>
        <dbReference type="ARBA" id="ARBA00072108"/>
    </source>
</evidence>
<comment type="cofactor">
    <cofactor evidence="1">
        <name>FMN</name>
        <dbReference type="ChEBI" id="CHEBI:58210"/>
    </cofactor>
</comment>
<keyword evidence="8" id="KW-0288">FMN</keyword>
<dbReference type="RefSeq" id="WP_096999285.1">
    <property type="nucleotide sequence ID" value="NZ_OBEI01000001.1"/>
</dbReference>
<gene>
    <name evidence="22" type="ORF">SAMN06265182_0076</name>
</gene>
<dbReference type="Pfam" id="PF01645">
    <property type="entry name" value="Glu_synthase"/>
    <property type="match status" value="1"/>
</dbReference>
<feature type="domain" description="Glutamine amidotransferase type-2" evidence="21">
    <location>
        <begin position="10"/>
        <end position="399"/>
    </location>
</feature>
<evidence type="ECO:0000256" key="18">
    <source>
        <dbReference type="ARBA" id="ARBA00048151"/>
    </source>
</evidence>
<keyword evidence="9" id="KW-0479">Metal-binding</keyword>
<dbReference type="Proteomes" id="UP000219036">
    <property type="component" value="Unassembled WGS sequence"/>
</dbReference>
<evidence type="ECO:0000256" key="20">
    <source>
        <dbReference type="ARBA" id="ARBA00079921"/>
    </source>
</evidence>
<dbReference type="SUPFAM" id="SSF69336">
    <property type="entry name" value="Alpha subunit of glutamate synthase, C-terminal domain"/>
    <property type="match status" value="1"/>
</dbReference>
<evidence type="ECO:0000256" key="4">
    <source>
        <dbReference type="ARBA" id="ARBA00009716"/>
    </source>
</evidence>
<dbReference type="GO" id="GO:0006537">
    <property type="term" value="P:glutamate biosynthetic process"/>
    <property type="evidence" value="ECO:0007669"/>
    <property type="project" value="UniProtKB-KW"/>
</dbReference>
<dbReference type="Pfam" id="PF00310">
    <property type="entry name" value="GATase_2"/>
    <property type="match status" value="1"/>
</dbReference>
<evidence type="ECO:0000256" key="15">
    <source>
        <dbReference type="ARBA" id="ARBA00023164"/>
    </source>
</evidence>
<comment type="catalytic activity">
    <reaction evidence="18">
        <text>2 L-glutamate + NADP(+) = L-glutamine + 2-oxoglutarate + NADPH + H(+)</text>
        <dbReference type="Rhea" id="RHEA:15501"/>
        <dbReference type="ChEBI" id="CHEBI:15378"/>
        <dbReference type="ChEBI" id="CHEBI:16810"/>
        <dbReference type="ChEBI" id="CHEBI:29985"/>
        <dbReference type="ChEBI" id="CHEBI:57783"/>
        <dbReference type="ChEBI" id="CHEBI:58349"/>
        <dbReference type="ChEBI" id="CHEBI:58359"/>
        <dbReference type="EC" id="1.4.1.13"/>
    </reaction>
</comment>
<keyword evidence="23" id="KW-1185">Reference proteome</keyword>
<keyword evidence="10" id="KW-0274">FAD</keyword>
<dbReference type="PANTHER" id="PTHR11938:SF133">
    <property type="entry name" value="GLUTAMATE SYNTHASE (NADH)"/>
    <property type="match status" value="1"/>
</dbReference>
<evidence type="ECO:0000256" key="14">
    <source>
        <dbReference type="ARBA" id="ARBA00023014"/>
    </source>
</evidence>
<dbReference type="SUPFAM" id="SSF56235">
    <property type="entry name" value="N-terminal nucleophile aminohydrolases (Ntn hydrolases)"/>
    <property type="match status" value="1"/>
</dbReference>
<keyword evidence="11" id="KW-0315">Glutamine amidotransferase</keyword>
<keyword evidence="6" id="KW-0028">Amino-acid biosynthesis</keyword>
<dbReference type="InterPro" id="IPR013785">
    <property type="entry name" value="Aldolase_TIM"/>
</dbReference>
<dbReference type="CDD" id="cd00713">
    <property type="entry name" value="GltS"/>
    <property type="match status" value="1"/>
</dbReference>
<dbReference type="PROSITE" id="PS51278">
    <property type="entry name" value="GATASE_TYPE_2"/>
    <property type="match status" value="1"/>
</dbReference>
<evidence type="ECO:0000256" key="7">
    <source>
        <dbReference type="ARBA" id="ARBA00022630"/>
    </source>
</evidence>
<dbReference type="Pfam" id="PF01493">
    <property type="entry name" value="GXGXG"/>
    <property type="match status" value="1"/>
</dbReference>
<dbReference type="InterPro" id="IPR029055">
    <property type="entry name" value="Ntn_hydrolases_N"/>
</dbReference>
<evidence type="ECO:0000256" key="11">
    <source>
        <dbReference type="ARBA" id="ARBA00022962"/>
    </source>
</evidence>
<keyword evidence="15" id="KW-0314">Glutamate biosynthesis</keyword>
<dbReference type="GO" id="GO:0046872">
    <property type="term" value="F:metal ion binding"/>
    <property type="evidence" value="ECO:0007669"/>
    <property type="project" value="UniProtKB-KW"/>
</dbReference>
<dbReference type="InterPro" id="IPR050711">
    <property type="entry name" value="ET-N_metabolism_enzyme"/>
</dbReference>
<comment type="similarity">
    <text evidence="4">Belongs to the glutamate synthase family.</text>
</comment>
<dbReference type="FunFam" id="2.160.20.60:FF:000001">
    <property type="entry name" value="Glutamate synthase, large subunit"/>
    <property type="match status" value="1"/>
</dbReference>
<evidence type="ECO:0000256" key="9">
    <source>
        <dbReference type="ARBA" id="ARBA00022723"/>
    </source>
</evidence>
<evidence type="ECO:0000256" key="12">
    <source>
        <dbReference type="ARBA" id="ARBA00023002"/>
    </source>
</evidence>
<protein>
    <recommendedName>
        <fullName evidence="19">Glutamate synthase [NADPH] large chain</fullName>
        <ecNumber evidence="5">1.4.1.13</ecNumber>
    </recommendedName>
    <alternativeName>
        <fullName evidence="20">Glutamate synthase subunit alpha</fullName>
    </alternativeName>
</protein>
<reference evidence="23" key="1">
    <citation type="submission" date="2017-09" db="EMBL/GenBank/DDBJ databases">
        <authorList>
            <person name="Varghese N."/>
            <person name="Submissions S."/>
        </authorList>
    </citation>
    <scope>NUCLEOTIDE SEQUENCE [LARGE SCALE GENOMIC DNA]</scope>
    <source>
        <strain evidence="23">DSM 15103</strain>
    </source>
</reference>
<dbReference type="InterPro" id="IPR006982">
    <property type="entry name" value="Glu_synth_centr_N"/>
</dbReference>
<dbReference type="GO" id="GO:0051538">
    <property type="term" value="F:3 iron, 4 sulfur cluster binding"/>
    <property type="evidence" value="ECO:0007669"/>
    <property type="project" value="UniProtKB-KW"/>
</dbReference>
<comment type="cofactor">
    <cofactor evidence="2">
        <name>[3Fe-4S] cluster</name>
        <dbReference type="ChEBI" id="CHEBI:21137"/>
    </cofactor>
</comment>
<evidence type="ECO:0000256" key="6">
    <source>
        <dbReference type="ARBA" id="ARBA00022605"/>
    </source>
</evidence>
<dbReference type="Gene3D" id="2.160.20.60">
    <property type="entry name" value="Glutamate synthase, alpha subunit, C-terminal domain"/>
    <property type="match status" value="1"/>
</dbReference>
<evidence type="ECO:0000313" key="23">
    <source>
        <dbReference type="Proteomes" id="UP000219036"/>
    </source>
</evidence>
<keyword evidence="16" id="KW-0003">3Fe-4S</keyword>
<dbReference type="EC" id="1.4.1.13" evidence="5"/>
<evidence type="ECO:0000256" key="2">
    <source>
        <dbReference type="ARBA" id="ARBA00001927"/>
    </source>
</evidence>
<evidence type="ECO:0000256" key="3">
    <source>
        <dbReference type="ARBA" id="ARBA00001974"/>
    </source>
</evidence>
<dbReference type="Gene3D" id="3.60.20.10">
    <property type="entry name" value="Glutamine Phosphoribosylpyrophosphate, subunit 1, domain 1"/>
    <property type="match status" value="1"/>
</dbReference>